<reference evidence="8 9" key="1">
    <citation type="submission" date="2018-12" db="EMBL/GenBank/DDBJ databases">
        <authorList>
            <person name="Toschakov S.V."/>
        </authorList>
    </citation>
    <scope>NUCLEOTIDE SEQUENCE [LARGE SCALE GENOMIC DNA]</scope>
    <source>
        <strain evidence="8 9">GM2012</strain>
    </source>
</reference>
<evidence type="ECO:0000256" key="3">
    <source>
        <dbReference type="ARBA" id="ARBA00023082"/>
    </source>
</evidence>
<dbReference type="PANTHER" id="PTHR43133">
    <property type="entry name" value="RNA POLYMERASE ECF-TYPE SIGMA FACTO"/>
    <property type="match status" value="1"/>
</dbReference>
<dbReference type="RefSeq" id="WP_126726014.1">
    <property type="nucleotide sequence ID" value="NZ_RYZH01000025.1"/>
</dbReference>
<comment type="similarity">
    <text evidence="1">Belongs to the sigma-70 factor family. ECF subfamily.</text>
</comment>
<evidence type="ECO:0000256" key="5">
    <source>
        <dbReference type="ARBA" id="ARBA00023163"/>
    </source>
</evidence>
<dbReference type="InterPro" id="IPR014284">
    <property type="entry name" value="RNA_pol_sigma-70_dom"/>
</dbReference>
<dbReference type="SUPFAM" id="SSF88946">
    <property type="entry name" value="Sigma2 domain of RNA polymerase sigma factors"/>
    <property type="match status" value="1"/>
</dbReference>
<keyword evidence="2" id="KW-0805">Transcription regulation</keyword>
<dbReference type="Proteomes" id="UP000280296">
    <property type="component" value="Unassembled WGS sequence"/>
</dbReference>
<dbReference type="NCBIfam" id="TIGR02937">
    <property type="entry name" value="sigma70-ECF"/>
    <property type="match status" value="1"/>
</dbReference>
<evidence type="ECO:0000313" key="8">
    <source>
        <dbReference type="EMBL" id="RUL87115.1"/>
    </source>
</evidence>
<feature type="compositionally biased region" description="Basic and acidic residues" evidence="6">
    <location>
        <begin position="112"/>
        <end position="125"/>
    </location>
</feature>
<comment type="caution">
    <text evidence="8">The sequence shown here is derived from an EMBL/GenBank/DDBJ whole genome shotgun (WGS) entry which is preliminary data.</text>
</comment>
<evidence type="ECO:0000259" key="7">
    <source>
        <dbReference type="Pfam" id="PF07638"/>
    </source>
</evidence>
<protein>
    <submittedName>
        <fullName evidence="8">Sigma-70 family RNA polymerase sigma factor</fullName>
    </submittedName>
</protein>
<dbReference type="AlphaFoldDB" id="A0A432MIT3"/>
<evidence type="ECO:0000256" key="4">
    <source>
        <dbReference type="ARBA" id="ARBA00023125"/>
    </source>
</evidence>
<dbReference type="SUPFAM" id="SSF88659">
    <property type="entry name" value="Sigma3 and sigma4 domains of RNA polymerase sigma factors"/>
    <property type="match status" value="1"/>
</dbReference>
<feature type="domain" description="RNA polymerase sigma-70 ECF-like HTH" evidence="7">
    <location>
        <begin position="5"/>
        <end position="192"/>
    </location>
</feature>
<dbReference type="GO" id="GO:0006352">
    <property type="term" value="P:DNA-templated transcription initiation"/>
    <property type="evidence" value="ECO:0007669"/>
    <property type="project" value="InterPro"/>
</dbReference>
<dbReference type="OrthoDB" id="274519at2"/>
<name>A0A432MIT3_9BACT</name>
<organism evidence="8 9">
    <name type="scientific">Tautonia sociabilis</name>
    <dbReference type="NCBI Taxonomy" id="2080755"/>
    <lineage>
        <taxon>Bacteria</taxon>
        <taxon>Pseudomonadati</taxon>
        <taxon>Planctomycetota</taxon>
        <taxon>Planctomycetia</taxon>
        <taxon>Isosphaerales</taxon>
        <taxon>Isosphaeraceae</taxon>
        <taxon>Tautonia</taxon>
    </lineage>
</organism>
<gene>
    <name evidence="8" type="ORF">TsocGM_13615</name>
</gene>
<dbReference type="InterPro" id="IPR013324">
    <property type="entry name" value="RNA_pol_sigma_r3/r4-like"/>
</dbReference>
<keyword evidence="5" id="KW-0804">Transcription</keyword>
<accession>A0A432MIT3</accession>
<evidence type="ECO:0000256" key="2">
    <source>
        <dbReference type="ARBA" id="ARBA00023015"/>
    </source>
</evidence>
<dbReference type="Gene3D" id="1.10.10.10">
    <property type="entry name" value="Winged helix-like DNA-binding domain superfamily/Winged helix DNA-binding domain"/>
    <property type="match status" value="1"/>
</dbReference>
<sequence>MNETTFAELVRRAKAGDEQALNALLSEFEDDVRLAVRRQLPRVLRTQFDSMDFVQLVWASVFAGEAVDPTRFDNPQHLRAFLTGVAWNKVREEYRRRTRTRKYDIGREEPLYVRRGDREEPREVPSPEPTPSQNLQEIDRMEQLTAGRSGPEAEALRLRSLGLTLEEVAARVGLSERTVRRLIEDSRRRMEQRQWR</sequence>
<dbReference type="EMBL" id="RYZH01000025">
    <property type="protein sequence ID" value="RUL87115.1"/>
    <property type="molecule type" value="Genomic_DNA"/>
</dbReference>
<dbReference type="GO" id="GO:0016987">
    <property type="term" value="F:sigma factor activity"/>
    <property type="evidence" value="ECO:0007669"/>
    <property type="project" value="UniProtKB-KW"/>
</dbReference>
<dbReference type="Pfam" id="PF07638">
    <property type="entry name" value="Sigma70_ECF"/>
    <property type="match status" value="1"/>
</dbReference>
<dbReference type="PANTHER" id="PTHR43133:SF8">
    <property type="entry name" value="RNA POLYMERASE SIGMA FACTOR HI_1459-RELATED"/>
    <property type="match status" value="1"/>
</dbReference>
<evidence type="ECO:0000313" key="9">
    <source>
        <dbReference type="Proteomes" id="UP000280296"/>
    </source>
</evidence>
<dbReference type="InterPro" id="IPR053812">
    <property type="entry name" value="HTH_Sigma70_ECF-like"/>
</dbReference>
<dbReference type="InterPro" id="IPR039425">
    <property type="entry name" value="RNA_pol_sigma-70-like"/>
</dbReference>
<reference evidence="8 9" key="2">
    <citation type="submission" date="2019-01" db="EMBL/GenBank/DDBJ databases">
        <title>Tautonia sociabilis, a novel thermotolerant planctomycete of Isosphaeraceae family, isolated from a 4000 m deep subterranean habitat.</title>
        <authorList>
            <person name="Kovaleva O.L."/>
            <person name="Elcheninov A.G."/>
            <person name="Van Heerden E."/>
            <person name="Toshchakov S.V."/>
            <person name="Novikov A."/>
            <person name="Bonch-Osmolovskaya E.A."/>
            <person name="Kublanov I.V."/>
        </authorList>
    </citation>
    <scope>NUCLEOTIDE SEQUENCE [LARGE SCALE GENOMIC DNA]</scope>
    <source>
        <strain evidence="8 9">GM2012</strain>
    </source>
</reference>
<feature type="region of interest" description="Disordered" evidence="6">
    <location>
        <begin position="112"/>
        <end position="136"/>
    </location>
</feature>
<dbReference type="InterPro" id="IPR013325">
    <property type="entry name" value="RNA_pol_sigma_r2"/>
</dbReference>
<dbReference type="InterPro" id="IPR036388">
    <property type="entry name" value="WH-like_DNA-bd_sf"/>
</dbReference>
<keyword evidence="4" id="KW-0238">DNA-binding</keyword>
<evidence type="ECO:0000256" key="1">
    <source>
        <dbReference type="ARBA" id="ARBA00010641"/>
    </source>
</evidence>
<keyword evidence="3" id="KW-0731">Sigma factor</keyword>
<dbReference type="GO" id="GO:0003677">
    <property type="term" value="F:DNA binding"/>
    <property type="evidence" value="ECO:0007669"/>
    <property type="project" value="UniProtKB-KW"/>
</dbReference>
<proteinExistence type="inferred from homology"/>
<dbReference type="Gene3D" id="1.10.1740.10">
    <property type="match status" value="1"/>
</dbReference>
<keyword evidence="9" id="KW-1185">Reference proteome</keyword>
<evidence type="ECO:0000256" key="6">
    <source>
        <dbReference type="SAM" id="MobiDB-lite"/>
    </source>
</evidence>